<dbReference type="Proteomes" id="UP000606786">
    <property type="component" value="Unassembled WGS sequence"/>
</dbReference>
<keyword evidence="3" id="KW-1185">Reference proteome</keyword>
<evidence type="ECO:0000313" key="3">
    <source>
        <dbReference type="Proteomes" id="UP000606786"/>
    </source>
</evidence>
<keyword evidence="1" id="KW-0732">Signal</keyword>
<reference evidence="2" key="1">
    <citation type="submission" date="2020-11" db="EMBL/GenBank/DDBJ databases">
        <authorList>
            <person name="Whitehead M."/>
        </authorList>
    </citation>
    <scope>NUCLEOTIDE SEQUENCE</scope>
    <source>
        <strain evidence="2">EGII</strain>
    </source>
</reference>
<feature type="chain" id="PRO_5032857607" evidence="1">
    <location>
        <begin position="21"/>
        <end position="479"/>
    </location>
</feature>
<evidence type="ECO:0000313" key="2">
    <source>
        <dbReference type="EMBL" id="CAD6995215.1"/>
    </source>
</evidence>
<comment type="caution">
    <text evidence="2">The sequence shown here is derived from an EMBL/GenBank/DDBJ whole genome shotgun (WGS) entry which is preliminary data.</text>
</comment>
<proteinExistence type="predicted"/>
<accession>A0A811UCP1</accession>
<protein>
    <submittedName>
        <fullName evidence="2">(Mediterranean fruit fly) hypothetical protein</fullName>
    </submittedName>
</protein>
<gene>
    <name evidence="2" type="ORF">CCAP1982_LOCUS3934</name>
</gene>
<evidence type="ECO:0000256" key="1">
    <source>
        <dbReference type="SAM" id="SignalP"/>
    </source>
</evidence>
<name>A0A811UCP1_CERCA</name>
<feature type="signal peptide" evidence="1">
    <location>
        <begin position="1"/>
        <end position="20"/>
    </location>
</feature>
<dbReference type="EMBL" id="CAJHJT010000001">
    <property type="protein sequence ID" value="CAD6995215.1"/>
    <property type="molecule type" value="Genomic_DNA"/>
</dbReference>
<dbReference type="AlphaFoldDB" id="A0A811UCP1"/>
<sequence>MRYTGLVLLFLRLRTAAVNGFKIATSNLNEASHLGGMRLVGLVPCAVQCWHGPKAPKPPAVARSAPYVQPVAQSCNATATSKETLCAQCKEKQQQLTQCQQHQQQLQQQQQPQLQLQQQQQQQPHPQQQPQLHPQQFQPLQLQPQQQHQQQQHIHQQIPSFQTINCLAALAPSNSTNSCYGGHCTVTTSNAMAMPTTLLTMPTTFSVPPPPAPPQPPASLTAQLSLNTIMPGNNTATAPTTTATVTASSNQTPHYSATSWFCDNLSAGISSAPVTTNASMLTTNICPALTTTTNASMSNQMVFLPISYQVPGIMQVPTVAAPAIQSATLSGAPLMSGGVVPSINTSVPPPVAPTQMTQSASAHTCPHMQHPAPSNCVSAPPAACSSTEIPQFRYFPKFTPKGTARELPGNLKKIRRNVPTLRQAASAAITTYQKCVFSVDAHPSTTVKLGMLEVMSLSLEPLPKIYRYDAVLLAIVFLN</sequence>
<organism evidence="2 3">
    <name type="scientific">Ceratitis capitata</name>
    <name type="common">Mediterranean fruit fly</name>
    <name type="synonym">Tephritis capitata</name>
    <dbReference type="NCBI Taxonomy" id="7213"/>
    <lineage>
        <taxon>Eukaryota</taxon>
        <taxon>Metazoa</taxon>
        <taxon>Ecdysozoa</taxon>
        <taxon>Arthropoda</taxon>
        <taxon>Hexapoda</taxon>
        <taxon>Insecta</taxon>
        <taxon>Pterygota</taxon>
        <taxon>Neoptera</taxon>
        <taxon>Endopterygota</taxon>
        <taxon>Diptera</taxon>
        <taxon>Brachycera</taxon>
        <taxon>Muscomorpha</taxon>
        <taxon>Tephritoidea</taxon>
        <taxon>Tephritidae</taxon>
        <taxon>Ceratitis</taxon>
        <taxon>Ceratitis</taxon>
    </lineage>
</organism>